<keyword evidence="2" id="KW-0808">Transferase</keyword>
<evidence type="ECO:0000256" key="1">
    <source>
        <dbReference type="SAM" id="Phobius"/>
    </source>
</evidence>
<gene>
    <name evidence="2" type="ORF">SCALIN_C34_0069</name>
</gene>
<comment type="caution">
    <text evidence="2">The sequence shown here is derived from an EMBL/GenBank/DDBJ whole genome shotgun (WGS) entry which is preliminary data.</text>
</comment>
<keyword evidence="3" id="KW-1185">Reference proteome</keyword>
<dbReference type="Gene3D" id="2.60.120.260">
    <property type="entry name" value="Galactose-binding domain-like"/>
    <property type="match status" value="1"/>
</dbReference>
<dbReference type="AlphaFoldDB" id="A0A286U308"/>
<protein>
    <submittedName>
        <fullName evidence="2">Glycosyltransferase</fullName>
    </submittedName>
</protein>
<evidence type="ECO:0000313" key="3">
    <source>
        <dbReference type="Proteomes" id="UP000218542"/>
    </source>
</evidence>
<organism evidence="2 3">
    <name type="scientific">Candidatus Scalindua japonica</name>
    <dbReference type="NCBI Taxonomy" id="1284222"/>
    <lineage>
        <taxon>Bacteria</taxon>
        <taxon>Pseudomonadati</taxon>
        <taxon>Planctomycetota</taxon>
        <taxon>Candidatus Brocadiia</taxon>
        <taxon>Candidatus Brocadiales</taxon>
        <taxon>Candidatus Scalinduaceae</taxon>
        <taxon>Candidatus Scalindua</taxon>
    </lineage>
</organism>
<accession>A0A286U308</accession>
<evidence type="ECO:0000313" key="2">
    <source>
        <dbReference type="EMBL" id="GAX62518.1"/>
    </source>
</evidence>
<dbReference type="GO" id="GO:0016740">
    <property type="term" value="F:transferase activity"/>
    <property type="evidence" value="ECO:0007669"/>
    <property type="project" value="UniProtKB-KW"/>
</dbReference>
<proteinExistence type="predicted"/>
<keyword evidence="1" id="KW-1133">Transmembrane helix</keyword>
<keyword evidence="1" id="KW-0472">Membrane</keyword>
<name>A0A286U308_9BACT</name>
<feature type="transmembrane region" description="Helical" evidence="1">
    <location>
        <begin position="32"/>
        <end position="49"/>
    </location>
</feature>
<dbReference type="Proteomes" id="UP000218542">
    <property type="component" value="Unassembled WGS sequence"/>
</dbReference>
<keyword evidence="1" id="KW-0812">Transmembrane</keyword>
<dbReference type="EMBL" id="BAOS01000034">
    <property type="protein sequence ID" value="GAX62518.1"/>
    <property type="molecule type" value="Genomic_DNA"/>
</dbReference>
<reference evidence="3" key="1">
    <citation type="journal article" date="2017" name="Environ. Microbiol. Rep.">
        <title>Genetic Diversity of Marine Anaerobic Ammonium-Oxidizing Bacteria as Revealed by Genomic and Proteomic Analyses of 'Candidatus Scalindua japonica'.</title>
        <authorList>
            <person name="Oshiki M."/>
            <person name="Mizuto K."/>
            <person name="Kimura Z."/>
            <person name="Kindaichi T."/>
            <person name="Satoh H."/>
            <person name="Okabe S."/>
        </authorList>
    </citation>
    <scope>NUCLEOTIDE SEQUENCE [LARGE SCALE GENOMIC DNA]</scope>
    <source>
        <strain evidence="3">husup-a2</strain>
    </source>
</reference>
<sequence>MPATTMSYVKPSCVGKFIICNSVNTLYMKQKYLISLFALIIFILFGYWAKCQTGTNFFESTSLSKLTPFKYLQRNDVVSIPKPGIILYDCFDTKSIIGNWSNLWMRDKGKVSVDYDLHGINNSRCLLIKSTSTKSWAYSHNKSVEVHEGDIFSFDGFARIQGEKNVSAFIGIAAFDGQNEPIKWNYISEKIDNTEMWTKKNKTFVIPDNIKYIRFRLTGVGIGEFRFDDIFFRKENLSTN</sequence>